<dbReference type="Gene3D" id="3.40.720.10">
    <property type="entry name" value="Alkaline Phosphatase, subunit A"/>
    <property type="match status" value="1"/>
</dbReference>
<dbReference type="EMBL" id="BARV01006728">
    <property type="protein sequence ID" value="GAI16411.1"/>
    <property type="molecule type" value="Genomic_DNA"/>
</dbReference>
<proteinExistence type="predicted"/>
<accession>X1ME84</accession>
<feature type="non-terminal residue" evidence="1">
    <location>
        <position position="1"/>
    </location>
</feature>
<protein>
    <recommendedName>
        <fullName evidence="2">N-sulphoglucosamine sulphohydrolase C-terminal domain-containing protein</fullName>
    </recommendedName>
</protein>
<dbReference type="SUPFAM" id="SSF53649">
    <property type="entry name" value="Alkaline phosphatase-like"/>
    <property type="match status" value="1"/>
</dbReference>
<sequence>FWQRMVRTRHTKFVFSPSGKDEFYDLDSDPHETVNIIDGIGRKVLNRHKERLFQWMEENNDPLLRWCTRMIGGDIFKGKKDSFIY</sequence>
<comment type="caution">
    <text evidence="1">The sequence shown here is derived from an EMBL/GenBank/DDBJ whole genome shotgun (WGS) entry which is preliminary data.</text>
</comment>
<dbReference type="InterPro" id="IPR017850">
    <property type="entry name" value="Alkaline_phosphatase_core_sf"/>
</dbReference>
<organism evidence="1">
    <name type="scientific">marine sediment metagenome</name>
    <dbReference type="NCBI Taxonomy" id="412755"/>
    <lineage>
        <taxon>unclassified sequences</taxon>
        <taxon>metagenomes</taxon>
        <taxon>ecological metagenomes</taxon>
    </lineage>
</organism>
<dbReference type="AlphaFoldDB" id="X1ME84"/>
<reference evidence="1" key="1">
    <citation type="journal article" date="2014" name="Front. Microbiol.">
        <title>High frequency of phylogenetically diverse reductive dehalogenase-homologous genes in deep subseafloor sedimentary metagenomes.</title>
        <authorList>
            <person name="Kawai M."/>
            <person name="Futagami T."/>
            <person name="Toyoda A."/>
            <person name="Takaki Y."/>
            <person name="Nishi S."/>
            <person name="Hori S."/>
            <person name="Arai W."/>
            <person name="Tsubouchi T."/>
            <person name="Morono Y."/>
            <person name="Uchiyama I."/>
            <person name="Ito T."/>
            <person name="Fujiyama A."/>
            <person name="Inagaki F."/>
            <person name="Takami H."/>
        </authorList>
    </citation>
    <scope>NUCLEOTIDE SEQUENCE</scope>
    <source>
        <strain evidence="1">Expedition CK06-06</strain>
    </source>
</reference>
<evidence type="ECO:0008006" key="2">
    <source>
        <dbReference type="Google" id="ProtNLM"/>
    </source>
</evidence>
<evidence type="ECO:0000313" key="1">
    <source>
        <dbReference type="EMBL" id="GAI16411.1"/>
    </source>
</evidence>
<name>X1ME84_9ZZZZ</name>
<gene>
    <name evidence="1" type="ORF">S06H3_13785</name>
</gene>